<dbReference type="Proteomes" id="UP000245535">
    <property type="component" value="Unassembled WGS sequence"/>
</dbReference>
<sequence>MRTLRQNLFLLLNLLFMSTSLFAQEKNDESEMKLVREFEGGKLYEANGFLIPVISGSNFEMGKQYGFLMVNEMKKVRDAILVKEVEAGYLDDETKAIWVNRAYESGSLRTKQFYEGVAEGTGWTLEDVVMLDQIMEFGIYQSKLHSFAGCTSIASWGENSKDGNMYIGRNMDWSPAFTKFPTVLTVRKPNDGSYQFATTGWAGMYAAFTAMNEKGVYLDLHDGTSMGGSVVAIDRPSLLNTLVDMMSETSTLEGLESRYNGMVASTSAIYTIADKNGAASVESSSLNGNRVRKPAQNNDALVVVNSFMEESWGLGKRETVSNSLRRFSNMTDRLAENKGNIDAQKTKDLMDLRLFNEDDSFKENGGCTKPALQDADLTVYQTVFDINEQKVYLKVPVPEYFADWTMIDLKELFND</sequence>
<evidence type="ECO:0000259" key="2">
    <source>
        <dbReference type="Pfam" id="PF03417"/>
    </source>
</evidence>
<keyword evidence="1" id="KW-0732">Signal</keyword>
<dbReference type="InterPro" id="IPR047803">
    <property type="entry name" value="DCD1A/B-like"/>
</dbReference>
<name>A0A315Z6C9_SEDFL</name>
<dbReference type="GO" id="GO:0016740">
    <property type="term" value="F:transferase activity"/>
    <property type="evidence" value="ECO:0007669"/>
    <property type="project" value="UniProtKB-KW"/>
</dbReference>
<evidence type="ECO:0000313" key="3">
    <source>
        <dbReference type="EMBL" id="PWJ38530.1"/>
    </source>
</evidence>
<dbReference type="NCBIfam" id="NF040521">
    <property type="entry name" value="C45_proenzyme"/>
    <property type="match status" value="1"/>
</dbReference>
<feature type="signal peptide" evidence="1">
    <location>
        <begin position="1"/>
        <end position="23"/>
    </location>
</feature>
<proteinExistence type="predicted"/>
<dbReference type="PANTHER" id="PTHR35190:SF1">
    <property type="entry name" value="PEPTIDASE C45 HYDROLASE DOMAIN-CONTAINING PROTEIN"/>
    <property type="match status" value="1"/>
</dbReference>
<dbReference type="RefSeq" id="WP_109621685.1">
    <property type="nucleotide sequence ID" value="NZ_QGDO01000007.1"/>
</dbReference>
<dbReference type="Gene3D" id="3.60.60.10">
    <property type="entry name" value="Penicillin V Acylase, Chain A"/>
    <property type="match status" value="1"/>
</dbReference>
<reference evidence="3 4" key="1">
    <citation type="submission" date="2018-03" db="EMBL/GenBank/DDBJ databases">
        <title>Genomic Encyclopedia of Archaeal and Bacterial Type Strains, Phase II (KMG-II): from individual species to whole genera.</title>
        <authorList>
            <person name="Goeker M."/>
        </authorList>
    </citation>
    <scope>NUCLEOTIDE SEQUENCE [LARGE SCALE GENOMIC DNA]</scope>
    <source>
        <strain evidence="3 4">DSM 28229</strain>
    </source>
</reference>
<dbReference type="Pfam" id="PF03417">
    <property type="entry name" value="AAT"/>
    <property type="match status" value="1"/>
</dbReference>
<feature type="chain" id="PRO_5016419330" evidence="1">
    <location>
        <begin position="24"/>
        <end position="415"/>
    </location>
</feature>
<feature type="domain" description="Peptidase C45 hydrolase" evidence="2">
    <location>
        <begin position="160"/>
        <end position="353"/>
    </location>
</feature>
<dbReference type="AlphaFoldDB" id="A0A315Z6C9"/>
<keyword evidence="3" id="KW-0808">Transferase</keyword>
<keyword evidence="4" id="KW-1185">Reference proteome</keyword>
<dbReference type="SUPFAM" id="SSF56235">
    <property type="entry name" value="N-terminal nucleophile aminohydrolases (Ntn hydrolases)"/>
    <property type="match status" value="1"/>
</dbReference>
<evidence type="ECO:0000256" key="1">
    <source>
        <dbReference type="SAM" id="SignalP"/>
    </source>
</evidence>
<dbReference type="EMBL" id="QGDO01000007">
    <property type="protein sequence ID" value="PWJ38530.1"/>
    <property type="molecule type" value="Genomic_DNA"/>
</dbReference>
<evidence type="ECO:0000313" key="4">
    <source>
        <dbReference type="Proteomes" id="UP000245535"/>
    </source>
</evidence>
<dbReference type="OrthoDB" id="974989at2"/>
<comment type="caution">
    <text evidence="3">The sequence shown here is derived from an EMBL/GenBank/DDBJ whole genome shotgun (WGS) entry which is preliminary data.</text>
</comment>
<dbReference type="PANTHER" id="PTHR35190">
    <property type="entry name" value="PROTEIN DCD1B"/>
    <property type="match status" value="1"/>
</dbReference>
<accession>A0A315Z6C9</accession>
<organism evidence="3 4">
    <name type="scientific">Sediminitomix flava</name>
    <dbReference type="NCBI Taxonomy" id="379075"/>
    <lineage>
        <taxon>Bacteria</taxon>
        <taxon>Pseudomonadati</taxon>
        <taxon>Bacteroidota</taxon>
        <taxon>Cytophagia</taxon>
        <taxon>Cytophagales</taxon>
        <taxon>Flammeovirgaceae</taxon>
        <taxon>Sediminitomix</taxon>
    </lineage>
</organism>
<dbReference type="InterPro" id="IPR029055">
    <property type="entry name" value="Ntn_hydrolases_N"/>
</dbReference>
<dbReference type="InterPro" id="IPR047794">
    <property type="entry name" value="C45_proenzyme-like"/>
</dbReference>
<protein>
    <submittedName>
        <fullName evidence="3">Acyl-CoA:6-aminopenicillanic acid acyl transferase</fullName>
    </submittedName>
</protein>
<gene>
    <name evidence="3" type="ORF">BC781_107120</name>
</gene>
<dbReference type="InterPro" id="IPR005079">
    <property type="entry name" value="Peptidase_C45_hydrolase"/>
</dbReference>